<dbReference type="AlphaFoldDB" id="A0ABD3D5U9"/>
<protein>
    <submittedName>
        <fullName evidence="1">Uncharacterized protein</fullName>
    </submittedName>
</protein>
<proteinExistence type="predicted"/>
<reference evidence="2" key="1">
    <citation type="journal article" date="2024" name="IScience">
        <title>Strigolactones Initiate the Formation of Haustorium-like Structures in Castilleja.</title>
        <authorList>
            <person name="Buerger M."/>
            <person name="Peterson D."/>
            <person name="Chory J."/>
        </authorList>
    </citation>
    <scope>NUCLEOTIDE SEQUENCE [LARGE SCALE GENOMIC DNA]</scope>
</reference>
<evidence type="ECO:0000313" key="2">
    <source>
        <dbReference type="Proteomes" id="UP001632038"/>
    </source>
</evidence>
<dbReference type="Proteomes" id="UP001632038">
    <property type="component" value="Unassembled WGS sequence"/>
</dbReference>
<sequence>MAAQWLQVASIGFARFGSNVLGPGDSPTAIGSTLSRRRQQWSVFVQSAD</sequence>
<comment type="caution">
    <text evidence="1">The sequence shown here is derived from an EMBL/GenBank/DDBJ whole genome shotgun (WGS) entry which is preliminary data.</text>
</comment>
<accession>A0ABD3D5U9</accession>
<gene>
    <name evidence="1" type="ORF">CASFOL_019513</name>
</gene>
<organism evidence="1 2">
    <name type="scientific">Castilleja foliolosa</name>
    <dbReference type="NCBI Taxonomy" id="1961234"/>
    <lineage>
        <taxon>Eukaryota</taxon>
        <taxon>Viridiplantae</taxon>
        <taxon>Streptophyta</taxon>
        <taxon>Embryophyta</taxon>
        <taxon>Tracheophyta</taxon>
        <taxon>Spermatophyta</taxon>
        <taxon>Magnoliopsida</taxon>
        <taxon>eudicotyledons</taxon>
        <taxon>Gunneridae</taxon>
        <taxon>Pentapetalae</taxon>
        <taxon>asterids</taxon>
        <taxon>lamiids</taxon>
        <taxon>Lamiales</taxon>
        <taxon>Orobanchaceae</taxon>
        <taxon>Pedicularideae</taxon>
        <taxon>Castillejinae</taxon>
        <taxon>Castilleja</taxon>
    </lineage>
</organism>
<name>A0ABD3D5U9_9LAMI</name>
<dbReference type="EMBL" id="JAVIJP010000026">
    <property type="protein sequence ID" value="KAL3637214.1"/>
    <property type="molecule type" value="Genomic_DNA"/>
</dbReference>
<evidence type="ECO:0000313" key="1">
    <source>
        <dbReference type="EMBL" id="KAL3637214.1"/>
    </source>
</evidence>
<keyword evidence="2" id="KW-1185">Reference proteome</keyword>